<dbReference type="Proteomes" id="UP000002640">
    <property type="component" value="Unassembled WGS sequence"/>
</dbReference>
<dbReference type="PROSITE" id="PS00889">
    <property type="entry name" value="CNMP_BINDING_2"/>
    <property type="match status" value="2"/>
</dbReference>
<evidence type="ECO:0000313" key="3">
    <source>
        <dbReference type="EMBL" id="EGZ15100.1"/>
    </source>
</evidence>
<feature type="region of interest" description="Disordered" evidence="1">
    <location>
        <begin position="755"/>
        <end position="844"/>
    </location>
</feature>
<feature type="region of interest" description="Disordered" evidence="1">
    <location>
        <begin position="207"/>
        <end position="233"/>
    </location>
</feature>
<dbReference type="InterPro" id="IPR018488">
    <property type="entry name" value="cNMP-bd_CS"/>
</dbReference>
<proteinExistence type="predicted"/>
<feature type="region of interest" description="Disordered" evidence="1">
    <location>
        <begin position="942"/>
        <end position="976"/>
    </location>
</feature>
<feature type="compositionally biased region" description="Low complexity" evidence="1">
    <location>
        <begin position="1315"/>
        <end position="1332"/>
    </location>
</feature>
<feature type="compositionally biased region" description="Polar residues" evidence="1">
    <location>
        <begin position="771"/>
        <end position="785"/>
    </location>
</feature>
<feature type="domain" description="Cyclic nucleotide-binding" evidence="2">
    <location>
        <begin position="298"/>
        <end position="404"/>
    </location>
</feature>
<protein>
    <recommendedName>
        <fullName evidence="2">Cyclic nucleotide-binding domain-containing protein</fullName>
    </recommendedName>
</protein>
<feature type="compositionally biased region" description="Low complexity" evidence="1">
    <location>
        <begin position="955"/>
        <end position="972"/>
    </location>
</feature>
<feature type="region of interest" description="Disordered" evidence="1">
    <location>
        <begin position="1312"/>
        <end position="1332"/>
    </location>
</feature>
<dbReference type="PROSITE" id="PS50042">
    <property type="entry name" value="CNMP_BINDING_3"/>
    <property type="match status" value="3"/>
</dbReference>
<feature type="compositionally biased region" description="Low complexity" evidence="1">
    <location>
        <begin position="59"/>
        <end position="72"/>
    </location>
</feature>
<dbReference type="PRINTS" id="PR00103">
    <property type="entry name" value="CAMPKINASE"/>
</dbReference>
<dbReference type="RefSeq" id="XP_009528849.1">
    <property type="nucleotide sequence ID" value="XM_009530554.1"/>
</dbReference>
<feature type="domain" description="Cyclic nucleotide-binding" evidence="2">
    <location>
        <begin position="599"/>
        <end position="698"/>
    </location>
</feature>
<gene>
    <name evidence="3" type="ORF">PHYSODRAFT_333373</name>
</gene>
<organism evidence="3 4">
    <name type="scientific">Phytophthora sojae (strain P6497)</name>
    <name type="common">Soybean stem and root rot agent</name>
    <name type="synonym">Phytophthora megasperma f. sp. glycines</name>
    <dbReference type="NCBI Taxonomy" id="1094619"/>
    <lineage>
        <taxon>Eukaryota</taxon>
        <taxon>Sar</taxon>
        <taxon>Stramenopiles</taxon>
        <taxon>Oomycota</taxon>
        <taxon>Peronosporomycetes</taxon>
        <taxon>Peronosporales</taxon>
        <taxon>Peronosporaceae</taxon>
        <taxon>Phytophthora</taxon>
    </lineage>
</organism>
<dbReference type="EMBL" id="JH159155">
    <property type="protein sequence ID" value="EGZ15100.1"/>
    <property type="molecule type" value="Genomic_DNA"/>
</dbReference>
<name>G4ZNS7_PHYSP</name>
<feature type="region of interest" description="Disordered" evidence="1">
    <location>
        <begin position="1"/>
        <end position="78"/>
    </location>
</feature>
<dbReference type="InParanoid" id="G4ZNS7"/>
<dbReference type="GeneID" id="20646652"/>
<keyword evidence="4" id="KW-1185">Reference proteome</keyword>
<feature type="compositionally biased region" description="Low complexity" evidence="1">
    <location>
        <begin position="1026"/>
        <end position="1038"/>
    </location>
</feature>
<feature type="compositionally biased region" description="Low complexity" evidence="1">
    <location>
        <begin position="831"/>
        <end position="843"/>
    </location>
</feature>
<feature type="domain" description="Cyclic nucleotide-binding" evidence="2">
    <location>
        <begin position="462"/>
        <end position="570"/>
    </location>
</feature>
<evidence type="ECO:0000259" key="2">
    <source>
        <dbReference type="PROSITE" id="PS50042"/>
    </source>
</evidence>
<dbReference type="InterPro" id="IPR018490">
    <property type="entry name" value="cNMP-bd_dom_sf"/>
</dbReference>
<dbReference type="PANTHER" id="PTHR23011:SF28">
    <property type="entry name" value="CYCLIC NUCLEOTIDE-BINDING DOMAIN CONTAINING PROTEIN"/>
    <property type="match status" value="1"/>
</dbReference>
<dbReference type="OMA" id="LCRRMTC"/>
<feature type="compositionally biased region" description="Basic and acidic residues" evidence="1">
    <location>
        <begin position="793"/>
        <end position="805"/>
    </location>
</feature>
<evidence type="ECO:0000313" key="4">
    <source>
        <dbReference type="Proteomes" id="UP000002640"/>
    </source>
</evidence>
<evidence type="ECO:0000256" key="1">
    <source>
        <dbReference type="SAM" id="MobiDB-lite"/>
    </source>
</evidence>
<feature type="region of interest" description="Disordered" evidence="1">
    <location>
        <begin position="1189"/>
        <end position="1223"/>
    </location>
</feature>
<dbReference type="KEGG" id="psoj:PHYSODRAFT_333373"/>
<dbReference type="InterPro" id="IPR000595">
    <property type="entry name" value="cNMP-bd_dom"/>
</dbReference>
<dbReference type="Pfam" id="PF00027">
    <property type="entry name" value="cNMP_binding"/>
    <property type="match status" value="3"/>
</dbReference>
<feature type="region of interest" description="Disordered" evidence="1">
    <location>
        <begin position="1433"/>
        <end position="1460"/>
    </location>
</feature>
<dbReference type="SMR" id="G4ZNS7"/>
<accession>G4ZNS7</accession>
<dbReference type="PANTHER" id="PTHR23011">
    <property type="entry name" value="CYCLIC NUCLEOTIDE-BINDING DOMAIN CONTAINING PROTEIN"/>
    <property type="match status" value="1"/>
</dbReference>
<feature type="compositionally biased region" description="Polar residues" evidence="1">
    <location>
        <begin position="1012"/>
        <end position="1025"/>
    </location>
</feature>
<feature type="compositionally biased region" description="Acidic residues" evidence="1">
    <location>
        <begin position="224"/>
        <end position="233"/>
    </location>
</feature>
<dbReference type="CDD" id="cd00038">
    <property type="entry name" value="CAP_ED"/>
    <property type="match status" value="3"/>
</dbReference>
<feature type="compositionally biased region" description="Low complexity" evidence="1">
    <location>
        <begin position="1440"/>
        <end position="1453"/>
    </location>
</feature>
<feature type="compositionally biased region" description="Low complexity" evidence="1">
    <location>
        <begin position="38"/>
        <end position="48"/>
    </location>
</feature>
<dbReference type="SUPFAM" id="SSF51206">
    <property type="entry name" value="cAMP-binding domain-like"/>
    <property type="match status" value="3"/>
</dbReference>
<dbReference type="Gene3D" id="2.60.120.10">
    <property type="entry name" value="Jelly Rolls"/>
    <property type="match status" value="3"/>
</dbReference>
<dbReference type="STRING" id="1094619.G4ZNS7"/>
<sequence length="1622" mass="180278">MHPKTPSTPKGRGKGRGRSDRGRIVSVKVTPRAKTPLTSSAVTAAAVSETNESADDSNETTTTSSSSAPSESQPGRLRGFSRAAQSIISMRKLQKSMEDVADAEQQQQPTDSWSSVMSSVVRRVSRHNNAVDTGFGHASNSTGAGAAASEKRISLAQMLKSREMKNLVQQALVANKQLGRAATIPEEQSRVMAHWIKLLTLRRKQLEPDEDGAAGSSSGRADNNEEEEDGEAWEELDGVHSGFDLDETSKGHHLYGRTLILEESCRRALAQDGEQRSQMDLQALGVWFQTTKLKITTDFERLQPSELDLLCRRMTCVTFHPDETIFCQGDEGDALYTVFSGTVEVRVSQRILGEVVEVTVCELGKGDYFGERSLLNNDVRAATVLSKSATELVKITRNDYNLMLKNDQLEFLSRMQIANGIGVQRPVQRTQREYVKVLTKKKHARTKADIDMLSEYLQTLKFFRSLPKTFVRELCLVVDFLTLPAGACVFREGEVGDLFYIIFSGSVDVNINSKDFKGNVQMTKLVNLTEGAHFGELALMKGRGVRSATVITREECQLLVICEKDYNSTLRRMQKKDMAKRVGVLDQIPMFQTPEWTGELLKELSYVLLEQKLSTGSVLYRQGDRATHVYFVVRGELVVTKEIADPFTQVRHEVFVERIGRFRVVGDDAAAGANFNEVIHREVTVSASTPVEVLLLSKYDVFHRLSRSARETLRAAAQSHAESIVYLDRFHKTQKWEAYKQKVLREHVNHERIEKILPSAPAATRRGATKEPSTGTTAKISQTRQAAAAQTPESRRTSKTTESEKVSQPSGGATLPRLPLAPVSEDKSPDTSRSTASSNNTARQALVPANELLLLAQETKAMKKCFNPDQTLGNYVASFNVDAPPSVARQRQLDGVLAAEERRQAEVLKEGNPLAFFDIKVVEKQIGTTWNRTAKHLEEVEQSIGDEQAPETCRSSRSSSVSPLRQPSPSVRNSNQSLTITSQALSQLLQENFIFSRPPGSKPQAPDVRNGRVQQRKATSTSPTRKPSASPSKAYSPSRFTAQTESTSEADYAVFVILDESGEERTEATFAPKKSPAFQILQSARSLFAVREAAERFQESMGVTNLKYFALPLKTYALMPRADRSKVDEERLQLQQVAEMSGNSPRMRSMSTCSPLIEESTNSLHSSAGDGGVHFASFQEVAMSRVPSVSNNNEARPSLPGSVTDVIDQPRPPMPPRRKTFNSGTTTARCTFAVASVVLSKLEAAHAQYEEPFVAVHELFSSEMEAVTFAMNIKASQLLKSAMLCIFPVGKWIYLEHAHDWCVQVEANKREKRAPSLTGVSSPTSSPTRSRRLSLVVEPPKPIWEQERDDARRLHNFICARMGAPMADKKKDRTEESGGFTPQPLVSLEDKLDTLHNYLQATAAFTARTGHGGVAMLKYRQVKRFDSIMRSRISGAQPHGNSNSNSNSSSGNSPSPPKTILAAEKVPSSAAAAMRMEAVLFKSLMAATNGPDHAFKMLKLGQVGTEQLFLDPMFLYWMKFMDGFNKTFPGENIRRTILTTAYKDQDLWTAIQAVKKNPSTGAKLETERLKQFIFAEKQPINVAKLMNVRKKTDSNWKFRKSYLKDYNKYRLMDYNKNHLIKT</sequence>
<dbReference type="SMART" id="SM00100">
    <property type="entry name" value="cNMP"/>
    <property type="match status" value="3"/>
</dbReference>
<dbReference type="InterPro" id="IPR014710">
    <property type="entry name" value="RmlC-like_jellyroll"/>
</dbReference>
<feature type="region of interest" description="Disordered" evidence="1">
    <location>
        <begin position="995"/>
        <end position="1044"/>
    </location>
</feature>
<reference evidence="3 4" key="1">
    <citation type="journal article" date="2006" name="Science">
        <title>Phytophthora genome sequences uncover evolutionary origins and mechanisms of pathogenesis.</title>
        <authorList>
            <person name="Tyler B.M."/>
            <person name="Tripathy S."/>
            <person name="Zhang X."/>
            <person name="Dehal P."/>
            <person name="Jiang R.H."/>
            <person name="Aerts A."/>
            <person name="Arredondo F.D."/>
            <person name="Baxter L."/>
            <person name="Bensasson D."/>
            <person name="Beynon J.L."/>
            <person name="Chapman J."/>
            <person name="Damasceno C.M."/>
            <person name="Dorrance A.E."/>
            <person name="Dou D."/>
            <person name="Dickerman A.W."/>
            <person name="Dubchak I.L."/>
            <person name="Garbelotto M."/>
            <person name="Gijzen M."/>
            <person name="Gordon S.G."/>
            <person name="Govers F."/>
            <person name="Grunwald N.J."/>
            <person name="Huang W."/>
            <person name="Ivors K.L."/>
            <person name="Jones R.W."/>
            <person name="Kamoun S."/>
            <person name="Krampis K."/>
            <person name="Lamour K.H."/>
            <person name="Lee M.K."/>
            <person name="McDonald W.H."/>
            <person name="Medina M."/>
            <person name="Meijer H.J."/>
            <person name="Nordberg E.K."/>
            <person name="Maclean D.J."/>
            <person name="Ospina-Giraldo M.D."/>
            <person name="Morris P.F."/>
            <person name="Phuntumart V."/>
            <person name="Putnam N.H."/>
            <person name="Rash S."/>
            <person name="Rose J.K."/>
            <person name="Sakihama Y."/>
            <person name="Salamov A.A."/>
            <person name="Savidor A."/>
            <person name="Scheuring C.F."/>
            <person name="Smith B.M."/>
            <person name="Sobral B.W."/>
            <person name="Terry A."/>
            <person name="Torto-Alalibo T.A."/>
            <person name="Win J."/>
            <person name="Xu Z."/>
            <person name="Zhang H."/>
            <person name="Grigoriev I.V."/>
            <person name="Rokhsar D.S."/>
            <person name="Boore J.L."/>
        </authorList>
    </citation>
    <scope>NUCLEOTIDE SEQUENCE [LARGE SCALE GENOMIC DNA]</scope>
    <source>
        <strain evidence="3 4">P6497</strain>
    </source>
</reference>